<evidence type="ECO:0000259" key="3">
    <source>
        <dbReference type="PROSITE" id="PS51898"/>
    </source>
</evidence>
<dbReference type="PANTHER" id="PTHR30349">
    <property type="entry name" value="PHAGE INTEGRASE-RELATED"/>
    <property type="match status" value="1"/>
</dbReference>
<dbReference type="InterPro" id="IPR013762">
    <property type="entry name" value="Integrase-like_cat_sf"/>
</dbReference>
<gene>
    <name evidence="4" type="ordered locus">Caul_2042</name>
</gene>
<dbReference type="CDD" id="cd00796">
    <property type="entry name" value="INT_Rci_Hp1_C"/>
    <property type="match status" value="1"/>
</dbReference>
<dbReference type="HOGENOM" id="CLU_027562_32_0_5"/>
<organism evidence="4">
    <name type="scientific">Caulobacter sp. (strain K31)</name>
    <dbReference type="NCBI Taxonomy" id="366602"/>
    <lineage>
        <taxon>Bacteria</taxon>
        <taxon>Pseudomonadati</taxon>
        <taxon>Pseudomonadota</taxon>
        <taxon>Alphaproteobacteria</taxon>
        <taxon>Caulobacterales</taxon>
        <taxon>Caulobacteraceae</taxon>
        <taxon>Caulobacter</taxon>
    </lineage>
</organism>
<evidence type="ECO:0000313" key="4">
    <source>
        <dbReference type="EMBL" id="ABZ71170.1"/>
    </source>
</evidence>
<dbReference type="GO" id="GO:0003677">
    <property type="term" value="F:DNA binding"/>
    <property type="evidence" value="ECO:0007669"/>
    <property type="project" value="InterPro"/>
</dbReference>
<dbReference type="InterPro" id="IPR050090">
    <property type="entry name" value="Tyrosine_recombinase_XerCD"/>
</dbReference>
<dbReference type="PANTHER" id="PTHR30349:SF94">
    <property type="entry name" value="INTEGRASE_RECOMBINASE HI_1414-RELATED"/>
    <property type="match status" value="1"/>
</dbReference>
<accession>B0T6V5</accession>
<sequence length="350" mass="39633">MATFVKLPSGEWRAIVRRKGRYISETFHQREHARRWATAAEADIDRGAKPKTTRIAGKESLADLIDLHIADLKSVGKRIGRTKLAMLSMLKVDPIGKMKFAEIDRLALIAFGKRRAKGGAGPMTVGMYIGTIKTVLVCVAALHDIETQPDQVDVARVALTHLGLVGKSNERDRRPTDDELERLFHHFDARRPTAAPMSRIIKFAIATAMRQEEICRVVWDDYNPRTKMLVIRDRKDPRQKDGNDQKIPLLAAAGYDAVALIEEQRALRTNACLQIFPYNSKTLSAAFTRACTTLGIKDLHFHDLRHEGTSRLFELGLRIEQAALVSGHKDWKMLKRYTHLRPESIHDLFD</sequence>
<evidence type="ECO:0000256" key="2">
    <source>
        <dbReference type="ARBA" id="ARBA00023172"/>
    </source>
</evidence>
<name>B0T6V5_CAUSK</name>
<evidence type="ECO:0000256" key="1">
    <source>
        <dbReference type="ARBA" id="ARBA00022908"/>
    </source>
</evidence>
<keyword evidence="1" id="KW-0229">DNA integration</keyword>
<dbReference type="InterPro" id="IPR002104">
    <property type="entry name" value="Integrase_catalytic"/>
</dbReference>
<dbReference type="EMBL" id="CP000927">
    <property type="protein sequence ID" value="ABZ71170.1"/>
    <property type="molecule type" value="Genomic_DNA"/>
</dbReference>
<dbReference type="KEGG" id="cak:Caul_2042"/>
<keyword evidence="2" id="KW-0233">DNA recombination</keyword>
<dbReference type="AlphaFoldDB" id="B0T6V5"/>
<dbReference type="SUPFAM" id="SSF56349">
    <property type="entry name" value="DNA breaking-rejoining enzymes"/>
    <property type="match status" value="1"/>
</dbReference>
<protein>
    <submittedName>
        <fullName evidence="4">Integrase family protein</fullName>
    </submittedName>
</protein>
<dbReference type="STRING" id="366602.Caul_2042"/>
<dbReference type="eggNOG" id="COG0582">
    <property type="taxonomic scope" value="Bacteria"/>
</dbReference>
<proteinExistence type="predicted"/>
<dbReference type="GO" id="GO:0006310">
    <property type="term" value="P:DNA recombination"/>
    <property type="evidence" value="ECO:0007669"/>
    <property type="project" value="UniProtKB-KW"/>
</dbReference>
<reference evidence="4" key="1">
    <citation type="submission" date="2008-01" db="EMBL/GenBank/DDBJ databases">
        <title>Complete sequence of chromosome of Caulobacter sp. K31.</title>
        <authorList>
            <consortium name="US DOE Joint Genome Institute"/>
            <person name="Copeland A."/>
            <person name="Lucas S."/>
            <person name="Lapidus A."/>
            <person name="Barry K."/>
            <person name="Glavina del Rio T."/>
            <person name="Dalin E."/>
            <person name="Tice H."/>
            <person name="Pitluck S."/>
            <person name="Bruce D."/>
            <person name="Goodwin L."/>
            <person name="Thompson L.S."/>
            <person name="Brettin T."/>
            <person name="Detter J.C."/>
            <person name="Han C."/>
            <person name="Schmutz J."/>
            <person name="Larimer F."/>
            <person name="Land M."/>
            <person name="Hauser L."/>
            <person name="Kyrpides N."/>
            <person name="Kim E."/>
            <person name="Stephens C."/>
            <person name="Richardson P."/>
        </authorList>
    </citation>
    <scope>NUCLEOTIDE SEQUENCE [LARGE SCALE GENOMIC DNA]</scope>
    <source>
        <strain evidence="4">K31</strain>
    </source>
</reference>
<dbReference type="InterPro" id="IPR011010">
    <property type="entry name" value="DNA_brk_join_enz"/>
</dbReference>
<feature type="domain" description="Tyr recombinase" evidence="3">
    <location>
        <begin position="170"/>
        <end position="350"/>
    </location>
</feature>
<dbReference type="Pfam" id="PF00589">
    <property type="entry name" value="Phage_integrase"/>
    <property type="match status" value="1"/>
</dbReference>
<dbReference type="Gene3D" id="1.10.443.10">
    <property type="entry name" value="Intergrase catalytic core"/>
    <property type="match status" value="1"/>
</dbReference>
<dbReference type="PROSITE" id="PS51898">
    <property type="entry name" value="TYR_RECOMBINASE"/>
    <property type="match status" value="1"/>
</dbReference>
<dbReference type="GO" id="GO:0015074">
    <property type="term" value="P:DNA integration"/>
    <property type="evidence" value="ECO:0007669"/>
    <property type="project" value="UniProtKB-KW"/>
</dbReference>
<dbReference type="OrthoDB" id="6388170at2"/>